<comment type="subcellular location">
    <subcellularLocation>
        <location evidence="1">Cell membrane</location>
        <topology evidence="1">Multi-pass membrane protein</topology>
    </subcellularLocation>
</comment>
<evidence type="ECO:0000256" key="5">
    <source>
        <dbReference type="ARBA" id="ARBA00023136"/>
    </source>
</evidence>
<name>A0A6A8DF52_9BACI</name>
<evidence type="ECO:0000256" key="2">
    <source>
        <dbReference type="ARBA" id="ARBA00022475"/>
    </source>
</evidence>
<reference evidence="7" key="1">
    <citation type="submission" date="2019-11" db="EMBL/GenBank/DDBJ databases">
        <authorList>
            <person name="Li J."/>
        </authorList>
    </citation>
    <scope>NUCLEOTIDE SEQUENCE</scope>
    <source>
        <strain evidence="7">B6B</strain>
    </source>
</reference>
<dbReference type="InterPro" id="IPR003740">
    <property type="entry name" value="YitT"/>
</dbReference>
<evidence type="ECO:0000256" key="3">
    <source>
        <dbReference type="ARBA" id="ARBA00022692"/>
    </source>
</evidence>
<feature type="transmembrane region" description="Helical" evidence="6">
    <location>
        <begin position="38"/>
        <end position="60"/>
    </location>
</feature>
<dbReference type="InterPro" id="IPR051461">
    <property type="entry name" value="UPF0750_membrane"/>
</dbReference>
<keyword evidence="5 6" id="KW-0472">Membrane</keyword>
<dbReference type="PANTHER" id="PTHR33545">
    <property type="entry name" value="UPF0750 MEMBRANE PROTEIN YITT-RELATED"/>
    <property type="match status" value="1"/>
</dbReference>
<dbReference type="Pfam" id="PF02588">
    <property type="entry name" value="YitT_membrane"/>
    <property type="match status" value="1"/>
</dbReference>
<sequence length="210" mass="22770">MKKILSILLGIVLVSIGVIILNHSQIVTGGTAGLALNLSYLFSSPFSIIFFLVNIPFYIFSVMRMGWKFTLSTICSVSLLSLFTMVNQWLPDFTIPIWLGAISGGLIIGVGLSCLFANGSSLGGANILALFLHKRYNLNPGTTTFIFDFIIVITSLYTVGIVKGLASILSIAILSMVISSFKNRIADKEAVVEPKIKKKYVVKRGVTATQ</sequence>
<dbReference type="EMBL" id="WJNG01000015">
    <property type="protein sequence ID" value="MRH44283.1"/>
    <property type="molecule type" value="Genomic_DNA"/>
</dbReference>
<feature type="transmembrane region" description="Helical" evidence="6">
    <location>
        <begin position="95"/>
        <end position="117"/>
    </location>
</feature>
<dbReference type="GO" id="GO:0005886">
    <property type="term" value="C:plasma membrane"/>
    <property type="evidence" value="ECO:0007669"/>
    <property type="project" value="UniProtKB-SubCell"/>
</dbReference>
<keyword evidence="8" id="KW-1185">Reference proteome</keyword>
<dbReference type="AlphaFoldDB" id="A0A6A8DF52"/>
<keyword evidence="4 6" id="KW-1133">Transmembrane helix</keyword>
<feature type="transmembrane region" description="Helical" evidence="6">
    <location>
        <begin position="138"/>
        <end position="158"/>
    </location>
</feature>
<feature type="transmembrane region" description="Helical" evidence="6">
    <location>
        <begin position="7"/>
        <end position="26"/>
    </location>
</feature>
<comment type="caution">
    <text evidence="7">The sequence shown here is derived from an EMBL/GenBank/DDBJ whole genome shotgun (WGS) entry which is preliminary data.</text>
</comment>
<feature type="transmembrane region" description="Helical" evidence="6">
    <location>
        <begin position="164"/>
        <end position="181"/>
    </location>
</feature>
<accession>A0A6A8DF52</accession>
<keyword evidence="3 6" id="KW-0812">Transmembrane</keyword>
<dbReference type="OrthoDB" id="1523490at2"/>
<proteinExistence type="predicted"/>
<dbReference type="PANTHER" id="PTHR33545:SF5">
    <property type="entry name" value="UPF0750 MEMBRANE PROTEIN YITT"/>
    <property type="match status" value="1"/>
</dbReference>
<evidence type="ECO:0000256" key="1">
    <source>
        <dbReference type="ARBA" id="ARBA00004651"/>
    </source>
</evidence>
<keyword evidence="2" id="KW-1003">Cell membrane</keyword>
<organism evidence="7 8">
    <name type="scientific">Aquibacillus halophilus</name>
    <dbReference type="NCBI Taxonomy" id="930132"/>
    <lineage>
        <taxon>Bacteria</taxon>
        <taxon>Bacillati</taxon>
        <taxon>Bacillota</taxon>
        <taxon>Bacilli</taxon>
        <taxon>Bacillales</taxon>
        <taxon>Bacillaceae</taxon>
        <taxon>Aquibacillus</taxon>
    </lineage>
</organism>
<dbReference type="RefSeq" id="WP_153737889.1">
    <property type="nucleotide sequence ID" value="NZ_WJNG01000015.1"/>
</dbReference>
<evidence type="ECO:0000256" key="4">
    <source>
        <dbReference type="ARBA" id="ARBA00022989"/>
    </source>
</evidence>
<dbReference type="Proteomes" id="UP000799092">
    <property type="component" value="Unassembled WGS sequence"/>
</dbReference>
<gene>
    <name evidence="7" type="ORF">GH741_16690</name>
</gene>
<feature type="transmembrane region" description="Helical" evidence="6">
    <location>
        <begin position="69"/>
        <end position="89"/>
    </location>
</feature>
<protein>
    <submittedName>
        <fullName evidence="7">YitT family protein</fullName>
    </submittedName>
</protein>
<evidence type="ECO:0000256" key="6">
    <source>
        <dbReference type="SAM" id="Phobius"/>
    </source>
</evidence>
<evidence type="ECO:0000313" key="7">
    <source>
        <dbReference type="EMBL" id="MRH44283.1"/>
    </source>
</evidence>
<evidence type="ECO:0000313" key="8">
    <source>
        <dbReference type="Proteomes" id="UP000799092"/>
    </source>
</evidence>